<evidence type="ECO:0000313" key="3">
    <source>
        <dbReference type="EMBL" id="KAK3934212.1"/>
    </source>
</evidence>
<dbReference type="EMBL" id="MU854015">
    <property type="protein sequence ID" value="KAK3934212.1"/>
    <property type="molecule type" value="Genomic_DNA"/>
</dbReference>
<keyword evidence="2" id="KW-0732">Signal</keyword>
<organism evidence="3 4">
    <name type="scientific">Diplogelasinospora grovesii</name>
    <dbReference type="NCBI Taxonomy" id="303347"/>
    <lineage>
        <taxon>Eukaryota</taxon>
        <taxon>Fungi</taxon>
        <taxon>Dikarya</taxon>
        <taxon>Ascomycota</taxon>
        <taxon>Pezizomycotina</taxon>
        <taxon>Sordariomycetes</taxon>
        <taxon>Sordariomycetidae</taxon>
        <taxon>Sordariales</taxon>
        <taxon>Diplogelasinosporaceae</taxon>
        <taxon>Diplogelasinospora</taxon>
    </lineage>
</organism>
<name>A0AAN6MYH5_9PEZI</name>
<feature type="chain" id="PRO_5042998182" evidence="2">
    <location>
        <begin position="20"/>
        <end position="294"/>
    </location>
</feature>
<feature type="compositionally biased region" description="Low complexity" evidence="1">
    <location>
        <begin position="261"/>
        <end position="273"/>
    </location>
</feature>
<comment type="caution">
    <text evidence="3">The sequence shown here is derived from an EMBL/GenBank/DDBJ whole genome shotgun (WGS) entry which is preliminary data.</text>
</comment>
<keyword evidence="4" id="KW-1185">Reference proteome</keyword>
<proteinExistence type="predicted"/>
<protein>
    <submittedName>
        <fullName evidence="3">Uncharacterized protein</fullName>
    </submittedName>
</protein>
<feature type="compositionally biased region" description="Acidic residues" evidence="1">
    <location>
        <begin position="212"/>
        <end position="223"/>
    </location>
</feature>
<evidence type="ECO:0000256" key="1">
    <source>
        <dbReference type="SAM" id="MobiDB-lite"/>
    </source>
</evidence>
<feature type="region of interest" description="Disordered" evidence="1">
    <location>
        <begin position="211"/>
        <end position="273"/>
    </location>
</feature>
<feature type="signal peptide" evidence="2">
    <location>
        <begin position="1"/>
        <end position="19"/>
    </location>
</feature>
<accession>A0AAN6MYH5</accession>
<dbReference type="AlphaFoldDB" id="A0AAN6MYH5"/>
<sequence>MFVAFLLLCSFISLGGVDAFSLNVSGPDWDYTTKDLAGTTSTSCKQAFSLDIACDETLLGIVASMRPAFDPTASDLDRTCVQTCNDSIAAYLSNVEGACSGEGDLADLAISSNTEIPAVPVSTVGEVFRFMYARACERNETGYCYLNYPQGSDWALPEGVCDDDCAKQWYADAHVYPGAGYRFLEYSLVNQSDWWMGNYEDGWEEIQKCEGQEEDGGGDDGGDGDASSTMPDSATSTAGSGTGVGNLSATTTTSHTHRRTSTTAAASATVSTSSGERLRSIGDIVGLMAIIHLL</sequence>
<dbReference type="Proteomes" id="UP001303473">
    <property type="component" value="Unassembled WGS sequence"/>
</dbReference>
<evidence type="ECO:0000256" key="2">
    <source>
        <dbReference type="SAM" id="SignalP"/>
    </source>
</evidence>
<evidence type="ECO:0000313" key="4">
    <source>
        <dbReference type="Proteomes" id="UP001303473"/>
    </source>
</evidence>
<gene>
    <name evidence="3" type="ORF">QBC46DRAFT_85601</name>
</gene>
<reference evidence="4" key="1">
    <citation type="journal article" date="2023" name="Mol. Phylogenet. Evol.">
        <title>Genome-scale phylogeny and comparative genomics of the fungal order Sordariales.</title>
        <authorList>
            <person name="Hensen N."/>
            <person name="Bonometti L."/>
            <person name="Westerberg I."/>
            <person name="Brannstrom I.O."/>
            <person name="Guillou S."/>
            <person name="Cros-Aarteil S."/>
            <person name="Calhoun S."/>
            <person name="Haridas S."/>
            <person name="Kuo A."/>
            <person name="Mondo S."/>
            <person name="Pangilinan J."/>
            <person name="Riley R."/>
            <person name="LaButti K."/>
            <person name="Andreopoulos B."/>
            <person name="Lipzen A."/>
            <person name="Chen C."/>
            <person name="Yan M."/>
            <person name="Daum C."/>
            <person name="Ng V."/>
            <person name="Clum A."/>
            <person name="Steindorff A."/>
            <person name="Ohm R.A."/>
            <person name="Martin F."/>
            <person name="Silar P."/>
            <person name="Natvig D.O."/>
            <person name="Lalanne C."/>
            <person name="Gautier V."/>
            <person name="Ament-Velasquez S.L."/>
            <person name="Kruys A."/>
            <person name="Hutchinson M.I."/>
            <person name="Powell A.J."/>
            <person name="Barry K."/>
            <person name="Miller A.N."/>
            <person name="Grigoriev I.V."/>
            <person name="Debuchy R."/>
            <person name="Gladieux P."/>
            <person name="Hiltunen Thoren M."/>
            <person name="Johannesson H."/>
        </authorList>
    </citation>
    <scope>NUCLEOTIDE SEQUENCE [LARGE SCALE GENOMIC DNA]</scope>
    <source>
        <strain evidence="4">CBS 340.73</strain>
    </source>
</reference>